<keyword evidence="2" id="KW-0472">Membrane</keyword>
<feature type="region of interest" description="Disordered" evidence="1">
    <location>
        <begin position="258"/>
        <end position="300"/>
    </location>
</feature>
<dbReference type="CDD" id="cd02440">
    <property type="entry name" value="AdoMet_MTases"/>
    <property type="match status" value="1"/>
</dbReference>
<dbReference type="InParanoid" id="A0A0G4GFM5"/>
<feature type="domain" description="Methyltransferase type 11" evidence="3">
    <location>
        <begin position="121"/>
        <end position="185"/>
    </location>
</feature>
<evidence type="ECO:0000256" key="1">
    <source>
        <dbReference type="SAM" id="MobiDB-lite"/>
    </source>
</evidence>
<sequence length="300" mass="32240">MSLIPSAISAHLAVLLDQPPESPYMASPSSIPLPWQPLSVAVSAGSVAAPVLAFILYVIFRVATYFSVQVLTTRALQSMILPRSIVVEMETRDAINFYYYPRDVLRVTCPGVDSGNSLKQKAVTEGALQNRLPIEPRQEAFVDLKVPDGSVDCVVSTGAISRHVGDPLPLLMKAAELLRPGGQLLLLEPIRGGGPIGGLRGLLGFIHSVTAIGSNPGRDLEGLMASEPLCDVFDYEVVQEGGNILDPFVVAIAKRKEAVRSEEDAPVGEKVPITAERRQQLKKAKTQTAGKRGTGKGRRR</sequence>
<dbReference type="SUPFAM" id="SSF53335">
    <property type="entry name" value="S-adenosyl-L-methionine-dependent methyltransferases"/>
    <property type="match status" value="1"/>
</dbReference>
<dbReference type="GO" id="GO:0008757">
    <property type="term" value="F:S-adenosylmethionine-dependent methyltransferase activity"/>
    <property type="evidence" value="ECO:0007669"/>
    <property type="project" value="InterPro"/>
</dbReference>
<evidence type="ECO:0000256" key="2">
    <source>
        <dbReference type="SAM" id="Phobius"/>
    </source>
</evidence>
<reference evidence="4 5" key="1">
    <citation type="submission" date="2014-11" db="EMBL/GenBank/DDBJ databases">
        <authorList>
            <person name="Zhu J."/>
            <person name="Qi W."/>
            <person name="Song R."/>
        </authorList>
    </citation>
    <scope>NUCLEOTIDE SEQUENCE [LARGE SCALE GENOMIC DNA]</scope>
</reference>
<dbReference type="Gene3D" id="3.40.50.150">
    <property type="entry name" value="Vaccinia Virus protein VP39"/>
    <property type="match status" value="1"/>
</dbReference>
<dbReference type="AlphaFoldDB" id="A0A0G4GFM5"/>
<dbReference type="EMBL" id="CDMY01000646">
    <property type="protein sequence ID" value="CEM28101.1"/>
    <property type="molecule type" value="Genomic_DNA"/>
</dbReference>
<proteinExistence type="predicted"/>
<dbReference type="Proteomes" id="UP000041254">
    <property type="component" value="Unassembled WGS sequence"/>
</dbReference>
<evidence type="ECO:0000313" key="4">
    <source>
        <dbReference type="EMBL" id="CEM28101.1"/>
    </source>
</evidence>
<protein>
    <recommendedName>
        <fullName evidence="3">Methyltransferase type 11 domain-containing protein</fullName>
    </recommendedName>
</protein>
<accession>A0A0G4GFM5</accession>
<feature type="transmembrane region" description="Helical" evidence="2">
    <location>
        <begin position="38"/>
        <end position="60"/>
    </location>
</feature>
<organism evidence="4 5">
    <name type="scientific">Vitrella brassicaformis (strain CCMP3155)</name>
    <dbReference type="NCBI Taxonomy" id="1169540"/>
    <lineage>
        <taxon>Eukaryota</taxon>
        <taxon>Sar</taxon>
        <taxon>Alveolata</taxon>
        <taxon>Colpodellida</taxon>
        <taxon>Vitrellaceae</taxon>
        <taxon>Vitrella</taxon>
    </lineage>
</organism>
<keyword evidence="2" id="KW-1133">Transmembrane helix</keyword>
<keyword evidence="5" id="KW-1185">Reference proteome</keyword>
<dbReference type="InterPro" id="IPR013216">
    <property type="entry name" value="Methyltransf_11"/>
</dbReference>
<evidence type="ECO:0000313" key="5">
    <source>
        <dbReference type="Proteomes" id="UP000041254"/>
    </source>
</evidence>
<gene>
    <name evidence="4" type="ORF">Vbra_17609</name>
</gene>
<name>A0A0G4GFM5_VITBC</name>
<dbReference type="Pfam" id="PF08241">
    <property type="entry name" value="Methyltransf_11"/>
    <property type="match status" value="1"/>
</dbReference>
<keyword evidence="2" id="KW-0812">Transmembrane</keyword>
<evidence type="ECO:0000259" key="3">
    <source>
        <dbReference type="Pfam" id="PF08241"/>
    </source>
</evidence>
<dbReference type="InterPro" id="IPR029063">
    <property type="entry name" value="SAM-dependent_MTases_sf"/>
</dbReference>
<dbReference type="VEuPathDB" id="CryptoDB:Vbra_17609"/>